<evidence type="ECO:0000313" key="3">
    <source>
        <dbReference type="Proteomes" id="UP000243459"/>
    </source>
</evidence>
<dbReference type="AlphaFoldDB" id="A0A5P1E751"/>
<proteinExistence type="predicted"/>
<dbReference type="Gramene" id="ONK58454">
    <property type="protein sequence ID" value="ONK58454"/>
    <property type="gene ID" value="A4U43_C09F13160"/>
</dbReference>
<dbReference type="Proteomes" id="UP000243459">
    <property type="component" value="Chromosome 9"/>
</dbReference>
<name>A0A5P1E751_ASPOF</name>
<organism evidence="2 3">
    <name type="scientific">Asparagus officinalis</name>
    <name type="common">Garden asparagus</name>
    <dbReference type="NCBI Taxonomy" id="4686"/>
    <lineage>
        <taxon>Eukaryota</taxon>
        <taxon>Viridiplantae</taxon>
        <taxon>Streptophyta</taxon>
        <taxon>Embryophyta</taxon>
        <taxon>Tracheophyta</taxon>
        <taxon>Spermatophyta</taxon>
        <taxon>Magnoliopsida</taxon>
        <taxon>Liliopsida</taxon>
        <taxon>Asparagales</taxon>
        <taxon>Asparagaceae</taxon>
        <taxon>Asparagoideae</taxon>
        <taxon>Asparagus</taxon>
    </lineage>
</organism>
<keyword evidence="3" id="KW-1185">Reference proteome</keyword>
<accession>A0A5P1E751</accession>
<dbReference type="EMBL" id="CM007389">
    <property type="protein sequence ID" value="ONK58454.1"/>
    <property type="molecule type" value="Genomic_DNA"/>
</dbReference>
<feature type="region of interest" description="Disordered" evidence="1">
    <location>
        <begin position="80"/>
        <end position="101"/>
    </location>
</feature>
<sequence>MVAVTWRLEGVELTDWMGVELGMMIGWHSVVESDGNDDTTETVWRIEVVGGGVMMMKQQRGDGALWIMRGSCAMRGEESSEEDARLRLGCSGGDDDVASEL</sequence>
<gene>
    <name evidence="2" type="ORF">A4U43_C09F13160</name>
</gene>
<evidence type="ECO:0000313" key="2">
    <source>
        <dbReference type="EMBL" id="ONK58454.1"/>
    </source>
</evidence>
<evidence type="ECO:0000256" key="1">
    <source>
        <dbReference type="SAM" id="MobiDB-lite"/>
    </source>
</evidence>
<protein>
    <submittedName>
        <fullName evidence="2">Uncharacterized protein</fullName>
    </submittedName>
</protein>
<reference evidence="3" key="1">
    <citation type="journal article" date="2017" name="Nat. Commun.">
        <title>The asparagus genome sheds light on the origin and evolution of a young Y chromosome.</title>
        <authorList>
            <person name="Harkess A."/>
            <person name="Zhou J."/>
            <person name="Xu C."/>
            <person name="Bowers J.E."/>
            <person name="Van der Hulst R."/>
            <person name="Ayyampalayam S."/>
            <person name="Mercati F."/>
            <person name="Riccardi P."/>
            <person name="McKain M.R."/>
            <person name="Kakrana A."/>
            <person name="Tang H."/>
            <person name="Ray J."/>
            <person name="Groenendijk J."/>
            <person name="Arikit S."/>
            <person name="Mathioni S.M."/>
            <person name="Nakano M."/>
            <person name="Shan H."/>
            <person name="Telgmann-Rauber A."/>
            <person name="Kanno A."/>
            <person name="Yue Z."/>
            <person name="Chen H."/>
            <person name="Li W."/>
            <person name="Chen Y."/>
            <person name="Xu X."/>
            <person name="Zhang Y."/>
            <person name="Luo S."/>
            <person name="Chen H."/>
            <person name="Gao J."/>
            <person name="Mao Z."/>
            <person name="Pires J.C."/>
            <person name="Luo M."/>
            <person name="Kudrna D."/>
            <person name="Wing R.A."/>
            <person name="Meyers B.C."/>
            <person name="Yi K."/>
            <person name="Kong H."/>
            <person name="Lavrijsen P."/>
            <person name="Sunseri F."/>
            <person name="Falavigna A."/>
            <person name="Ye Y."/>
            <person name="Leebens-Mack J.H."/>
            <person name="Chen G."/>
        </authorList>
    </citation>
    <scope>NUCLEOTIDE SEQUENCE [LARGE SCALE GENOMIC DNA]</scope>
    <source>
        <strain evidence="3">cv. DH0086</strain>
    </source>
</reference>